<proteinExistence type="predicted"/>
<feature type="domain" description="Helicase C-terminal" evidence="5">
    <location>
        <begin position="957"/>
        <end position="1121"/>
    </location>
</feature>
<keyword evidence="6" id="KW-0347">Helicase</keyword>
<keyword evidence="7" id="KW-1185">Reference proteome</keyword>
<dbReference type="EMBL" id="JAEDAJ010000003">
    <property type="protein sequence ID" value="MBK0331180.1"/>
    <property type="molecule type" value="Genomic_DNA"/>
</dbReference>
<gene>
    <name evidence="6" type="ORF">I8D64_07165</name>
</gene>
<dbReference type="InterPro" id="IPR014001">
    <property type="entry name" value="Helicase_ATP-bd"/>
</dbReference>
<evidence type="ECO:0000259" key="3">
    <source>
        <dbReference type="PROSITE" id="PS50966"/>
    </source>
</evidence>
<dbReference type="RefSeq" id="WP_200501838.1">
    <property type="nucleotide sequence ID" value="NZ_JAEDAJ010000003.1"/>
</dbReference>
<organism evidence="6 7">
    <name type="scientific">Brachybacterium halotolerans</name>
    <dbReference type="NCBI Taxonomy" id="2795215"/>
    <lineage>
        <taxon>Bacteria</taxon>
        <taxon>Bacillati</taxon>
        <taxon>Actinomycetota</taxon>
        <taxon>Actinomycetes</taxon>
        <taxon>Micrococcales</taxon>
        <taxon>Dermabacteraceae</taxon>
        <taxon>Brachybacterium</taxon>
    </lineage>
</organism>
<dbReference type="PROSITE" id="PS51194">
    <property type="entry name" value="HELICASE_CTER"/>
    <property type="match status" value="1"/>
</dbReference>
<dbReference type="InterPro" id="IPR000330">
    <property type="entry name" value="SNF2_N"/>
</dbReference>
<evidence type="ECO:0000259" key="4">
    <source>
        <dbReference type="PROSITE" id="PS51192"/>
    </source>
</evidence>
<dbReference type="Proteomes" id="UP000612352">
    <property type="component" value="Unassembled WGS sequence"/>
</dbReference>
<accession>A0ABS1BB21</accession>
<dbReference type="InterPro" id="IPR001650">
    <property type="entry name" value="Helicase_C-like"/>
</dbReference>
<dbReference type="InterPro" id="IPR049730">
    <property type="entry name" value="SNF2/RAD54-like_C"/>
</dbReference>
<dbReference type="Gene3D" id="3.40.50.300">
    <property type="entry name" value="P-loop containing nucleotide triphosphate hydrolases"/>
    <property type="match status" value="1"/>
</dbReference>
<dbReference type="CDD" id="cd18793">
    <property type="entry name" value="SF2_C_SNF"/>
    <property type="match status" value="1"/>
</dbReference>
<evidence type="ECO:0000313" key="7">
    <source>
        <dbReference type="Proteomes" id="UP000612352"/>
    </source>
</evidence>
<dbReference type="SMART" id="SM00487">
    <property type="entry name" value="DEXDc"/>
    <property type="match status" value="1"/>
</dbReference>
<protein>
    <submittedName>
        <fullName evidence="6">DEAD/DEAH box helicase</fullName>
    </submittedName>
</protein>
<feature type="domain" description="SWIM-type" evidence="3">
    <location>
        <begin position="60"/>
        <end position="113"/>
    </location>
</feature>
<keyword evidence="6" id="KW-0547">Nucleotide-binding</keyword>
<keyword evidence="2" id="KW-0863">Zinc-finger</keyword>
<keyword evidence="2" id="KW-0479">Metal-binding</keyword>
<dbReference type="Pfam" id="PF00176">
    <property type="entry name" value="SNF2-rel_dom"/>
    <property type="match status" value="1"/>
</dbReference>
<keyword evidence="2" id="KW-0862">Zinc</keyword>
<keyword evidence="1" id="KW-0378">Hydrolase</keyword>
<dbReference type="InterPro" id="IPR027417">
    <property type="entry name" value="P-loop_NTPase"/>
</dbReference>
<name>A0ABS1BB21_9MICO</name>
<dbReference type="PANTHER" id="PTHR10799">
    <property type="entry name" value="SNF2/RAD54 HELICASE FAMILY"/>
    <property type="match status" value="1"/>
</dbReference>
<dbReference type="InterPro" id="IPR038718">
    <property type="entry name" value="SNF2-like_sf"/>
</dbReference>
<evidence type="ECO:0000313" key="6">
    <source>
        <dbReference type="EMBL" id="MBK0331180.1"/>
    </source>
</evidence>
<dbReference type="InterPro" id="IPR007527">
    <property type="entry name" value="Znf_SWIM"/>
</dbReference>
<dbReference type="PROSITE" id="PS51192">
    <property type="entry name" value="HELICASE_ATP_BIND_1"/>
    <property type="match status" value="1"/>
</dbReference>
<keyword evidence="6" id="KW-0067">ATP-binding</keyword>
<evidence type="ECO:0000259" key="5">
    <source>
        <dbReference type="PROSITE" id="PS51194"/>
    </source>
</evidence>
<dbReference type="PROSITE" id="PS50966">
    <property type="entry name" value="ZF_SWIM"/>
    <property type="match status" value="1"/>
</dbReference>
<reference evidence="6 7" key="1">
    <citation type="submission" date="2020-12" db="EMBL/GenBank/DDBJ databases">
        <title>Brachybacterium sp. MASK1Z-5, whole genome shotgun sequence.</title>
        <authorList>
            <person name="Tuo L."/>
        </authorList>
    </citation>
    <scope>NUCLEOTIDE SEQUENCE [LARGE SCALE GENOMIC DNA]</scope>
    <source>
        <strain evidence="6 7">MASK1Z-5</strain>
    </source>
</reference>
<evidence type="ECO:0000256" key="2">
    <source>
        <dbReference type="PROSITE-ProRule" id="PRU00325"/>
    </source>
</evidence>
<dbReference type="GO" id="GO:0004386">
    <property type="term" value="F:helicase activity"/>
    <property type="evidence" value="ECO:0007669"/>
    <property type="project" value="UniProtKB-KW"/>
</dbReference>
<sequence length="1121" mass="123971">MPTADLLPHVPPTVITHQVGSRAAGHGLAYAREGRVEDLVWDVDSGTVTADVQGSAGSPYRTVVTLAEYEEDAVSRRFLPAEPGGLWRPRRSRCSCPIGADCKHVAAVLYHLDDLGAAEERRETPAEWRSVLRPLLTESPSEEVPQPLAIRFDLEVSRVGPGVSRLRRETATPALLAEGGDLWLGLRPMTMGRKGTWIKGGLSWRTFEFRMAGRAYHTGHAEALTRMFASATAERSYASGSIEHLWLNSIGSPLIWQSLAYARDAGVEFLPGDGLRAIELASVGAVEVDLRIPEGGSDLQVLPRITLEGQDVAQARPLGTAGVIALDDPSAPTDDGSRSRATGFSARIAPVGSPIPTALQRLFQRPEPLVVPGEDREDFLEDAYPRLRTVTRVTSSDGSVEMPAIEPATLHLAAAYAPDDRLSLTWTWRYHDPARTLPMDQRQGVRRDVAHEDEVLARVRTLWPTAGGDAPEQLSGPDTARFSEHVLDELGGLPHVRTEIVGTRHAYRELDGAPKVRITQQQSPGKHDWFDLGFEITIDGRQIPFPTLFVALAQGRTRIMLPDKTYFSLDNPAFDALRELIAEGEALAEWDPQQQSISRFQVGMWEDLEEIAESAEASAEWERTVGALQDAGDLTPPPLPRALTADLRDYQRDGYSWLAFLFHHGLGGVLADDMGLGKTVQTLALIAHARESAPVVVDGADGSVSDAPPPFLVVAPSSVLPVWRAEAERFAPDLDVRLVDRTSRARGEDLAETVRGADLVVTSYTVLRIDDDEFAREQFQGLVLDEAQFVKNRRSRTHQAAKNVRASFHLAITGTPMENSLDDLWSILEIAAPGLLGPAIGFRQRFTLPIESGEHPERMDVLRSRLRPFMLRRTKEMVASELPEKQEQVVKVELGPDHRALYDSVLQRERKKVLGLIDTDLDRNRFIVFRSLTLLRMMALDPSIVDAEAHGDVPSSKLEALFDRLEEVLGDGHRVLLFSQFTSHLRHVADELTMRGVDFSYLDGSTRDRDAAVREFREGDAPVFLISLKAGGFGLTLTEADYVFLLDPWWNPAAENQAVDRAHRIGQERQVMVFRMVAEDTIEEKVLALQQRKAALFDSLTDGGKAFRSGITAQDIRELLE</sequence>
<dbReference type="SUPFAM" id="SSF52540">
    <property type="entry name" value="P-loop containing nucleoside triphosphate hydrolases"/>
    <property type="match status" value="2"/>
</dbReference>
<evidence type="ECO:0000256" key="1">
    <source>
        <dbReference type="ARBA" id="ARBA00022801"/>
    </source>
</evidence>
<dbReference type="Pfam" id="PF00271">
    <property type="entry name" value="Helicase_C"/>
    <property type="match status" value="1"/>
</dbReference>
<dbReference type="Pfam" id="PF04434">
    <property type="entry name" value="SWIM"/>
    <property type="match status" value="1"/>
</dbReference>
<dbReference type="SMART" id="SM00490">
    <property type="entry name" value="HELICc"/>
    <property type="match status" value="1"/>
</dbReference>
<dbReference type="Gene3D" id="3.40.50.10810">
    <property type="entry name" value="Tandem AAA-ATPase domain"/>
    <property type="match status" value="1"/>
</dbReference>
<comment type="caution">
    <text evidence="6">The sequence shown here is derived from an EMBL/GenBank/DDBJ whole genome shotgun (WGS) entry which is preliminary data.</text>
</comment>
<feature type="domain" description="Helicase ATP-binding" evidence="4">
    <location>
        <begin position="659"/>
        <end position="834"/>
    </location>
</feature>